<dbReference type="RefSeq" id="WP_123197155.1">
    <property type="nucleotide sequence ID" value="NZ_QICB01000001.1"/>
</dbReference>
<dbReference type="Proteomes" id="UP000267368">
    <property type="component" value="Unassembled WGS sequence"/>
</dbReference>
<evidence type="ECO:0000313" key="3">
    <source>
        <dbReference type="EMBL" id="RNL21313.1"/>
    </source>
</evidence>
<dbReference type="PANTHER" id="PTHR34068">
    <property type="entry name" value="UPF0145 PROTEIN YBJQ"/>
    <property type="match status" value="1"/>
</dbReference>
<dbReference type="InterPro" id="IPR002765">
    <property type="entry name" value="UPF0145_YbjQ-like"/>
</dbReference>
<dbReference type="Gene3D" id="3.30.110.70">
    <property type="entry name" value="Hypothetical protein apc22750. Chain B"/>
    <property type="match status" value="1"/>
</dbReference>
<evidence type="ECO:0000313" key="4">
    <source>
        <dbReference type="Proteomes" id="UP000267368"/>
    </source>
</evidence>
<dbReference type="SUPFAM" id="SSF117782">
    <property type="entry name" value="YbjQ-like"/>
    <property type="match status" value="1"/>
</dbReference>
<comment type="caution">
    <text evidence="3">The sequence shown here is derived from an EMBL/GenBank/DDBJ whole genome shotgun (WGS) entry which is preliminary data.</text>
</comment>
<sequence>MIVTTTQSVERYRITGYYGIVFGEVVTGVNFLRDIGAGLRNVFGGRSSGYENELEQARTKALHEMEERAARMGAHAVVGVDLDYEVLGEGDMLMVTASGTAVTVEAL</sequence>
<name>A0A3N0AGN6_9ACTN</name>
<keyword evidence="4" id="KW-1185">Reference proteome</keyword>
<dbReference type="EMBL" id="QICB01000001">
    <property type="protein sequence ID" value="RNL21313.1"/>
    <property type="molecule type" value="Genomic_DNA"/>
</dbReference>
<comment type="similarity">
    <text evidence="1 2">Belongs to the UPF0145 family.</text>
</comment>
<dbReference type="AlphaFoldDB" id="A0A3N0AGN6"/>
<dbReference type="InterPro" id="IPR035439">
    <property type="entry name" value="UPF0145_dom_sf"/>
</dbReference>
<evidence type="ECO:0000256" key="2">
    <source>
        <dbReference type="HAMAP-Rule" id="MF_00338"/>
    </source>
</evidence>
<dbReference type="HAMAP" id="MF_00338">
    <property type="entry name" value="UPF0145"/>
    <property type="match status" value="1"/>
</dbReference>
<evidence type="ECO:0000256" key="1">
    <source>
        <dbReference type="ARBA" id="ARBA00010751"/>
    </source>
</evidence>
<dbReference type="OrthoDB" id="9796448at2"/>
<reference evidence="4" key="1">
    <citation type="submission" date="2018-05" db="EMBL/GenBank/DDBJ databases">
        <title>Genome Sequencing of selected type strains of the family Eggerthellaceae.</title>
        <authorList>
            <person name="Danylec N."/>
            <person name="Stoll D.A."/>
            <person name="Doetsch A."/>
            <person name="Huch M."/>
        </authorList>
    </citation>
    <scope>NUCLEOTIDE SEQUENCE [LARGE SCALE GENOMIC DNA]</scope>
    <source>
        <strain evidence="4">DSM 17537</strain>
    </source>
</reference>
<accession>A0A3N0AGN6</accession>
<proteinExistence type="inferred from homology"/>
<gene>
    <name evidence="3" type="ORF">DMP07_00195</name>
</gene>
<organism evidence="3 4">
    <name type="scientific">Slackia faecicanis</name>
    <dbReference type="NCBI Taxonomy" id="255723"/>
    <lineage>
        <taxon>Bacteria</taxon>
        <taxon>Bacillati</taxon>
        <taxon>Actinomycetota</taxon>
        <taxon>Coriobacteriia</taxon>
        <taxon>Eggerthellales</taxon>
        <taxon>Eggerthellaceae</taxon>
        <taxon>Slackia</taxon>
    </lineage>
</organism>
<dbReference type="Pfam" id="PF01906">
    <property type="entry name" value="YbjQ_1"/>
    <property type="match status" value="1"/>
</dbReference>
<protein>
    <recommendedName>
        <fullName evidence="2">UPF0145 protein DMP07_00195</fullName>
    </recommendedName>
</protein>
<dbReference type="PANTHER" id="PTHR34068:SF1">
    <property type="entry name" value="UPF0145 PROTEIN YBJQ"/>
    <property type="match status" value="1"/>
</dbReference>